<evidence type="ECO:0000313" key="1">
    <source>
        <dbReference type="EMBL" id="MCB6937537.1"/>
    </source>
</evidence>
<evidence type="ECO:0000313" key="2">
    <source>
        <dbReference type="Proteomes" id="UP001197684"/>
    </source>
</evidence>
<name>A0AAW4UE53_9FIRM</name>
<dbReference type="Pfam" id="PF07505">
    <property type="entry name" value="DUF5131"/>
    <property type="match status" value="1"/>
</dbReference>
<dbReference type="EMBL" id="JAJCJK010000004">
    <property type="protein sequence ID" value="MCB6937537.1"/>
    <property type="molecule type" value="Genomic_DNA"/>
</dbReference>
<dbReference type="InterPro" id="IPR011101">
    <property type="entry name" value="DUF5131"/>
</dbReference>
<gene>
    <name evidence="1" type="ORF">LIZ56_03800</name>
</gene>
<accession>A0AAW4UE53</accession>
<reference evidence="1" key="1">
    <citation type="submission" date="2021-10" db="EMBL/GenBank/DDBJ databases">
        <title>Collection of gut derived symbiotic bacterial strains cultured from healthy donors.</title>
        <authorList>
            <person name="Lin H."/>
            <person name="Littmann E."/>
            <person name="Kohout C."/>
            <person name="Pamer E.G."/>
        </authorList>
    </citation>
    <scope>NUCLEOTIDE SEQUENCE</scope>
    <source>
        <strain evidence="1">DFI.9.42</strain>
    </source>
</reference>
<comment type="caution">
    <text evidence="1">The sequence shown here is derived from an EMBL/GenBank/DDBJ whole genome shotgun (WGS) entry which is preliminary data.</text>
</comment>
<organism evidence="1 2">
    <name type="scientific">Agathobacter rectalis</name>
    <dbReference type="NCBI Taxonomy" id="39491"/>
    <lineage>
        <taxon>Bacteria</taxon>
        <taxon>Bacillati</taxon>
        <taxon>Bacillota</taxon>
        <taxon>Clostridia</taxon>
        <taxon>Lachnospirales</taxon>
        <taxon>Lachnospiraceae</taxon>
        <taxon>Agathobacter</taxon>
    </lineage>
</organism>
<dbReference type="RefSeq" id="WP_306780596.1">
    <property type="nucleotide sequence ID" value="NZ_JAJCJK010000004.1"/>
</dbReference>
<sequence>MDKTKIEWADSTWNPITGCRHKCPYCYARGIANRFVSRKGCHLVEPETYKLGDDGSETYEINEQPYYVDDETGKQFRCAYPHGFVPTIHRYRMGEYRDKKRQRNIFVGSMSDVFGEWVPDRWIREVFNACEKAPQHNYLFLTKNPGRYMELYHYGELPLRDNMWYGTTVTDPDTEYMGQDGHYEFHTFLSVEPILADFGELSEKSYIPEWIIVGAETGSRKDKVIPRREWIENIVEQCRKYNIPVFMKPSLTDIWGEELIQEFPKALIHA</sequence>
<dbReference type="Proteomes" id="UP001197684">
    <property type="component" value="Unassembled WGS sequence"/>
</dbReference>
<dbReference type="AlphaFoldDB" id="A0AAW4UE53"/>
<proteinExistence type="predicted"/>
<protein>
    <submittedName>
        <fullName evidence="1">Phage Gp37/Gp68 family protein</fullName>
    </submittedName>
</protein>